<gene>
    <name evidence="1" type="ORF">A2149_07020</name>
</gene>
<proteinExistence type="predicted"/>
<evidence type="ECO:0000313" key="2">
    <source>
        <dbReference type="Proteomes" id="UP000178435"/>
    </source>
</evidence>
<evidence type="ECO:0000313" key="1">
    <source>
        <dbReference type="EMBL" id="OGL44963.1"/>
    </source>
</evidence>
<protein>
    <recommendedName>
        <fullName evidence="3">DUF2281 domain-containing protein</fullName>
    </recommendedName>
</protein>
<name>A0A1F7RTV7_9BACT</name>
<reference evidence="1 2" key="1">
    <citation type="journal article" date="2016" name="Nat. Commun.">
        <title>Thousands of microbial genomes shed light on interconnected biogeochemical processes in an aquifer system.</title>
        <authorList>
            <person name="Anantharaman K."/>
            <person name="Brown C.T."/>
            <person name="Hug L.A."/>
            <person name="Sharon I."/>
            <person name="Castelle C.J."/>
            <person name="Probst A.J."/>
            <person name="Thomas B.C."/>
            <person name="Singh A."/>
            <person name="Wilkins M.J."/>
            <person name="Karaoz U."/>
            <person name="Brodie E.L."/>
            <person name="Williams K.H."/>
            <person name="Hubbard S.S."/>
            <person name="Banfield J.F."/>
        </authorList>
    </citation>
    <scope>NUCLEOTIDE SEQUENCE [LARGE SCALE GENOMIC DNA]</scope>
</reference>
<organism evidence="1 2">
    <name type="scientific">Candidatus Schekmanbacteria bacterium RBG_16_38_11</name>
    <dbReference type="NCBI Taxonomy" id="1817880"/>
    <lineage>
        <taxon>Bacteria</taxon>
        <taxon>Candidatus Schekmaniibacteriota</taxon>
    </lineage>
</organism>
<dbReference type="AlphaFoldDB" id="A0A1F7RTV7"/>
<dbReference type="EMBL" id="MGDF01000117">
    <property type="protein sequence ID" value="OGL44963.1"/>
    <property type="molecule type" value="Genomic_DNA"/>
</dbReference>
<accession>A0A1F7RTV7</accession>
<sequence>MAVQKQLIKEIEDLPLEAQKKILKLVHFIKKDLFAAKESKSKAKGINALCEVDKIAVETGISNLASQHDHYLYGVPKK</sequence>
<comment type="caution">
    <text evidence="1">The sequence shown here is derived from an EMBL/GenBank/DDBJ whole genome shotgun (WGS) entry which is preliminary data.</text>
</comment>
<evidence type="ECO:0008006" key="3">
    <source>
        <dbReference type="Google" id="ProtNLM"/>
    </source>
</evidence>
<dbReference type="Proteomes" id="UP000178435">
    <property type="component" value="Unassembled WGS sequence"/>
</dbReference>